<dbReference type="EMBL" id="GDHC01020013">
    <property type="protein sequence ID" value="JAP98615.1"/>
    <property type="molecule type" value="Transcribed_RNA"/>
</dbReference>
<gene>
    <name evidence="2" type="ORF">CM83_23583</name>
    <name evidence="3" type="ORF">g.18872</name>
</gene>
<reference evidence="2" key="2">
    <citation type="submission" date="2014-07" db="EMBL/GenBank/DDBJ databases">
        <authorList>
            <person name="Hull J."/>
        </authorList>
    </citation>
    <scope>NUCLEOTIDE SEQUENCE</scope>
</reference>
<dbReference type="EMBL" id="GBHO01014054">
    <property type="protein sequence ID" value="JAG29550.1"/>
    <property type="molecule type" value="Transcribed_RNA"/>
</dbReference>
<evidence type="ECO:0000313" key="2">
    <source>
        <dbReference type="EMBL" id="JAG29550.1"/>
    </source>
</evidence>
<evidence type="ECO:0000313" key="3">
    <source>
        <dbReference type="EMBL" id="JAP98615.1"/>
    </source>
</evidence>
<organism evidence="2">
    <name type="scientific">Lygus hesperus</name>
    <name type="common">Western plant bug</name>
    <dbReference type="NCBI Taxonomy" id="30085"/>
    <lineage>
        <taxon>Eukaryota</taxon>
        <taxon>Metazoa</taxon>
        <taxon>Ecdysozoa</taxon>
        <taxon>Arthropoda</taxon>
        <taxon>Hexapoda</taxon>
        <taxon>Insecta</taxon>
        <taxon>Pterygota</taxon>
        <taxon>Neoptera</taxon>
        <taxon>Paraneoptera</taxon>
        <taxon>Hemiptera</taxon>
        <taxon>Heteroptera</taxon>
        <taxon>Panheteroptera</taxon>
        <taxon>Cimicomorpha</taxon>
        <taxon>Miridae</taxon>
        <taxon>Mirini</taxon>
        <taxon>Lygus</taxon>
    </lineage>
</organism>
<name>A0A0A9YJ37_LYGHE</name>
<sequence length="174" mass="18777">MLSYSNKDHGYNNKNSMAGRVRFNTGVGAVAAANNNNNSSSSNSNSATNTIMTPRNNALVNSVNERSGMNISSLYVSPSSTMNNTTTVSHPSLEYGASPHTISQRIAPPVQLEGSSLPLTMMRMMTTINRSSTNKLGQGSTETTAAETDTFGHLCDVPFNETIDLHTKRMDVRR</sequence>
<evidence type="ECO:0000256" key="1">
    <source>
        <dbReference type="SAM" id="MobiDB-lite"/>
    </source>
</evidence>
<proteinExistence type="predicted"/>
<protein>
    <submittedName>
        <fullName evidence="2">Uncharacterized protein</fullName>
    </submittedName>
</protein>
<feature type="compositionally biased region" description="Low complexity" evidence="1">
    <location>
        <begin position="32"/>
        <end position="49"/>
    </location>
</feature>
<feature type="region of interest" description="Disordered" evidence="1">
    <location>
        <begin position="32"/>
        <end position="52"/>
    </location>
</feature>
<reference evidence="3" key="3">
    <citation type="journal article" date="2016" name="Gigascience">
        <title>De novo construction of an expanded transcriptome assembly for the western tarnished plant bug, Lygus hesperus.</title>
        <authorList>
            <person name="Tassone E.E."/>
            <person name="Geib S.M."/>
            <person name="Hall B."/>
            <person name="Fabrick J.A."/>
            <person name="Brent C.S."/>
            <person name="Hull J.J."/>
        </authorList>
    </citation>
    <scope>NUCLEOTIDE SEQUENCE</scope>
</reference>
<accession>A0A0A9YJ37</accession>
<reference evidence="2" key="1">
    <citation type="journal article" date="2014" name="PLoS ONE">
        <title>Transcriptome-Based Identification of ABC Transporters in the Western Tarnished Plant Bug Lygus hesperus.</title>
        <authorList>
            <person name="Hull J.J."/>
            <person name="Chaney K."/>
            <person name="Geib S.M."/>
            <person name="Fabrick J.A."/>
            <person name="Brent C.S."/>
            <person name="Walsh D."/>
            <person name="Lavine L.C."/>
        </authorList>
    </citation>
    <scope>NUCLEOTIDE SEQUENCE</scope>
</reference>
<dbReference type="AlphaFoldDB" id="A0A0A9YJ37"/>